<dbReference type="EMBL" id="CP136894">
    <property type="protein sequence ID" value="WOL07844.1"/>
    <property type="molecule type" value="Genomic_DNA"/>
</dbReference>
<keyword evidence="2" id="KW-1133">Transmembrane helix</keyword>
<evidence type="ECO:0000256" key="1">
    <source>
        <dbReference type="SAM" id="MobiDB-lite"/>
    </source>
</evidence>
<feature type="compositionally biased region" description="Basic and acidic residues" evidence="1">
    <location>
        <begin position="258"/>
        <end position="269"/>
    </location>
</feature>
<protein>
    <submittedName>
        <fullName evidence="3">Myb-like protein X</fullName>
    </submittedName>
</protein>
<dbReference type="PANTHER" id="PTHR33700">
    <property type="entry name" value="MYB-LIKE PROTEIN X"/>
    <property type="match status" value="1"/>
</dbReference>
<evidence type="ECO:0000256" key="2">
    <source>
        <dbReference type="SAM" id="Phobius"/>
    </source>
</evidence>
<keyword evidence="4" id="KW-1185">Reference proteome</keyword>
<accession>A0AAQ3QEC3</accession>
<feature type="compositionally biased region" description="Basic and acidic residues" evidence="1">
    <location>
        <begin position="102"/>
        <end position="119"/>
    </location>
</feature>
<feature type="compositionally biased region" description="Basic and acidic residues" evidence="1">
    <location>
        <begin position="456"/>
        <end position="466"/>
    </location>
</feature>
<gene>
    <name evidence="3" type="ORF">Cni_G16593</name>
</gene>
<feature type="compositionally biased region" description="Acidic residues" evidence="1">
    <location>
        <begin position="120"/>
        <end position="133"/>
    </location>
</feature>
<feature type="transmembrane region" description="Helical" evidence="2">
    <location>
        <begin position="20"/>
        <end position="37"/>
    </location>
</feature>
<feature type="compositionally biased region" description="Basic and acidic residues" evidence="1">
    <location>
        <begin position="165"/>
        <end position="187"/>
    </location>
</feature>
<evidence type="ECO:0000313" key="3">
    <source>
        <dbReference type="EMBL" id="WOL07844.1"/>
    </source>
</evidence>
<proteinExistence type="predicted"/>
<evidence type="ECO:0000313" key="4">
    <source>
        <dbReference type="Proteomes" id="UP001327560"/>
    </source>
</evidence>
<reference evidence="3 4" key="1">
    <citation type="submission" date="2023-10" db="EMBL/GenBank/DDBJ databases">
        <title>Chromosome-scale genome assembly provides insights into flower coloration mechanisms of Canna indica.</title>
        <authorList>
            <person name="Li C."/>
        </authorList>
    </citation>
    <scope>NUCLEOTIDE SEQUENCE [LARGE SCALE GENOMIC DNA]</scope>
    <source>
        <tissue evidence="3">Flower</tissue>
    </source>
</reference>
<feature type="compositionally biased region" description="Basic and acidic residues" evidence="1">
    <location>
        <begin position="200"/>
        <end position="209"/>
    </location>
</feature>
<feature type="compositionally biased region" description="Acidic residues" evidence="1">
    <location>
        <begin position="140"/>
        <end position="163"/>
    </location>
</feature>
<feature type="compositionally biased region" description="Basic and acidic residues" evidence="1">
    <location>
        <begin position="221"/>
        <end position="245"/>
    </location>
</feature>
<feature type="region of interest" description="Disordered" evidence="1">
    <location>
        <begin position="439"/>
        <end position="488"/>
    </location>
</feature>
<keyword evidence="2" id="KW-0812">Transmembrane</keyword>
<dbReference type="PANTHER" id="PTHR33700:SF4">
    <property type="entry name" value="MYB-LIKE PROTEIN X"/>
    <property type="match status" value="1"/>
</dbReference>
<feature type="compositionally biased region" description="Polar residues" evidence="1">
    <location>
        <begin position="270"/>
        <end position="280"/>
    </location>
</feature>
<feature type="region of interest" description="Disordered" evidence="1">
    <location>
        <begin position="69"/>
        <end position="296"/>
    </location>
</feature>
<dbReference type="Proteomes" id="UP001327560">
    <property type="component" value="Chromosome 5"/>
</dbReference>
<sequence length="488" mass="54683">MMRQASSRNQRNKGLKLKNIIQICLLVAVFFWLLYQLKHSYDKKKGLNEHGSRILNNVVDHQAEFLDIGRKGLPKNDNPMASDDSTHKDEEENEEIEEEEDRNSHQAVEDEEAKGNGDDRIDEQDNEQTDEQDDQGRGDEEAEDGDETVNEEEKDDQVEEAEFLVDQKHEEGSSQEAHEERYKKDDASSAVHQENQVTETEDRNSRADDEQLQNNENDVEAENKSRSDNAHKEEVHEERYKKDDASGAVHQENQVTEIENKTSRAHKEQLQNNENDTETGGKNGVGDNAHEDGNNTNIPVVFSTVNDNILNNSQTIIGAGAEKVVQDLSHLGNQTMLQDGNSMIPIVSDNQVRLQTAKPVAVTSNETEVKPDSLPFDNVTVIMGSDDNQNTTITLRITDQEKPNLKSVVERQPNKSNTTIGLESLENLEDHSAVTLPVNENGDAVEGDAAGSSHRMAIEEERDSRVDLSTLPDVQNDVMKSIEDEAAE</sequence>
<keyword evidence="2" id="KW-0472">Membrane</keyword>
<feature type="compositionally biased region" description="Acidic residues" evidence="1">
    <location>
        <begin position="91"/>
        <end position="101"/>
    </location>
</feature>
<name>A0AAQ3QEC3_9LILI</name>
<organism evidence="3 4">
    <name type="scientific">Canna indica</name>
    <name type="common">Indian-shot</name>
    <dbReference type="NCBI Taxonomy" id="4628"/>
    <lineage>
        <taxon>Eukaryota</taxon>
        <taxon>Viridiplantae</taxon>
        <taxon>Streptophyta</taxon>
        <taxon>Embryophyta</taxon>
        <taxon>Tracheophyta</taxon>
        <taxon>Spermatophyta</taxon>
        <taxon>Magnoliopsida</taxon>
        <taxon>Liliopsida</taxon>
        <taxon>Zingiberales</taxon>
        <taxon>Cannaceae</taxon>
        <taxon>Canna</taxon>
    </lineage>
</organism>
<dbReference type="AlphaFoldDB" id="A0AAQ3QEC3"/>